<keyword evidence="2" id="KW-1185">Reference proteome</keyword>
<comment type="caution">
    <text evidence="1">The sequence shown here is derived from an EMBL/GenBank/DDBJ whole genome shotgun (WGS) entry which is preliminary data.</text>
</comment>
<evidence type="ECO:0000313" key="2">
    <source>
        <dbReference type="Proteomes" id="UP001642409"/>
    </source>
</evidence>
<evidence type="ECO:0000313" key="1">
    <source>
        <dbReference type="EMBL" id="CAL5981043.1"/>
    </source>
</evidence>
<accession>A0ABP1GWQ4</accession>
<gene>
    <name evidence="1" type="ORF">HINF_LOCUS6458</name>
</gene>
<name>A0ABP1GWQ4_9EUKA</name>
<sequence>MPSSKINTEEALLMIAQQLAKQNGISALKLIDNHKLLDQQLIASFKFDWEAVSEQLGTTKAQVYRWYFDTHQRNLYGNVNQEDMATIRKEVKKAVAKGQDLGLPFQKDLKSKLSQVYHRNSFTVAFNNCKRLIIMDFQKSSVHSASNDTNSISDHSSELAKEPVKEEKIDNLSFIAHSPFEEVAPNDFFFDFFNLVFE</sequence>
<reference evidence="1 2" key="1">
    <citation type="submission" date="2024-07" db="EMBL/GenBank/DDBJ databases">
        <authorList>
            <person name="Akdeniz Z."/>
        </authorList>
    </citation>
    <scope>NUCLEOTIDE SEQUENCE [LARGE SCALE GENOMIC DNA]</scope>
</reference>
<proteinExistence type="predicted"/>
<protein>
    <submittedName>
        <fullName evidence="1">Uncharacterized protein</fullName>
    </submittedName>
</protein>
<dbReference type="Proteomes" id="UP001642409">
    <property type="component" value="Unassembled WGS sequence"/>
</dbReference>
<organism evidence="1 2">
    <name type="scientific">Hexamita inflata</name>
    <dbReference type="NCBI Taxonomy" id="28002"/>
    <lineage>
        <taxon>Eukaryota</taxon>
        <taxon>Metamonada</taxon>
        <taxon>Diplomonadida</taxon>
        <taxon>Hexamitidae</taxon>
        <taxon>Hexamitinae</taxon>
        <taxon>Hexamita</taxon>
    </lineage>
</organism>
<dbReference type="EMBL" id="CAXDID020000013">
    <property type="protein sequence ID" value="CAL5981043.1"/>
    <property type="molecule type" value="Genomic_DNA"/>
</dbReference>